<organism evidence="1 2">
    <name type="scientific">Prauserella muralis</name>
    <dbReference type="NCBI Taxonomy" id="588067"/>
    <lineage>
        <taxon>Bacteria</taxon>
        <taxon>Bacillati</taxon>
        <taxon>Actinomycetota</taxon>
        <taxon>Actinomycetes</taxon>
        <taxon>Pseudonocardiales</taxon>
        <taxon>Pseudonocardiaceae</taxon>
        <taxon>Prauserella</taxon>
    </lineage>
</organism>
<dbReference type="RefSeq" id="WP_112284395.1">
    <property type="nucleotide sequence ID" value="NZ_MASW01000006.1"/>
</dbReference>
<evidence type="ECO:0000313" key="1">
    <source>
        <dbReference type="EMBL" id="PXY21155.1"/>
    </source>
</evidence>
<dbReference type="Proteomes" id="UP000249915">
    <property type="component" value="Unassembled WGS sequence"/>
</dbReference>
<sequence>MSLHPVAARVNSLLLHMAQHHLGKDVASIAPLYGVSVHLAGRDTAARLRVILEWARSLTDAVAHVNLHKGDVQVGVDGGLFDGTPVRLACIPDEVEHPLLGAAKRLTEPISIAQLAEIVEAELAAQAERRPA</sequence>
<gene>
    <name evidence="1" type="ORF">BAY60_27190</name>
</gene>
<dbReference type="AlphaFoldDB" id="A0A2V4ALI6"/>
<reference evidence="1 2" key="1">
    <citation type="submission" date="2016-07" db="EMBL/GenBank/DDBJ databases">
        <title>Draft genome sequence of Prauserella muralis DSM 45305, isolated from a mould-covered wall in an indoor environment.</title>
        <authorList>
            <person name="Ruckert C."/>
            <person name="Albersmeier A."/>
            <person name="Jiang C.-L."/>
            <person name="Jiang Y."/>
            <person name="Kalinowski J."/>
            <person name="Schneider O."/>
            <person name="Winkler A."/>
            <person name="Zotchev S.B."/>
        </authorList>
    </citation>
    <scope>NUCLEOTIDE SEQUENCE [LARGE SCALE GENOMIC DNA]</scope>
    <source>
        <strain evidence="1 2">DSM 45305</strain>
    </source>
</reference>
<dbReference type="EMBL" id="MASW01000006">
    <property type="protein sequence ID" value="PXY21155.1"/>
    <property type="molecule type" value="Genomic_DNA"/>
</dbReference>
<proteinExistence type="predicted"/>
<name>A0A2V4ALI6_9PSEU</name>
<comment type="caution">
    <text evidence="1">The sequence shown here is derived from an EMBL/GenBank/DDBJ whole genome shotgun (WGS) entry which is preliminary data.</text>
</comment>
<keyword evidence="2" id="KW-1185">Reference proteome</keyword>
<protein>
    <submittedName>
        <fullName evidence="1">Uncharacterized protein</fullName>
    </submittedName>
</protein>
<evidence type="ECO:0000313" key="2">
    <source>
        <dbReference type="Proteomes" id="UP000249915"/>
    </source>
</evidence>
<accession>A0A2V4ALI6</accession>